<feature type="non-terminal residue" evidence="1">
    <location>
        <position position="266"/>
    </location>
</feature>
<dbReference type="AlphaFoldDB" id="A0A5J4SK45"/>
<evidence type="ECO:0000313" key="1">
    <source>
        <dbReference type="EMBL" id="KAA6345605.1"/>
    </source>
</evidence>
<accession>A0A5J4SK45</accession>
<evidence type="ECO:0000313" key="2">
    <source>
        <dbReference type="Proteomes" id="UP000324800"/>
    </source>
</evidence>
<protein>
    <recommendedName>
        <fullName evidence="3">Right handed beta helix domain-containing protein</fullName>
    </recommendedName>
</protein>
<proteinExistence type="predicted"/>
<reference evidence="1 2" key="1">
    <citation type="submission" date="2019-03" db="EMBL/GenBank/DDBJ databases">
        <title>Single cell metagenomics reveals metabolic interactions within the superorganism composed of flagellate Streblomastix strix and complex community of Bacteroidetes bacteria on its surface.</title>
        <authorList>
            <person name="Treitli S.C."/>
            <person name="Kolisko M."/>
            <person name="Husnik F."/>
            <person name="Keeling P."/>
            <person name="Hampl V."/>
        </authorList>
    </citation>
    <scope>NUCLEOTIDE SEQUENCE [LARGE SCALE GENOMIC DNA]</scope>
    <source>
        <strain evidence="1">ST1C</strain>
    </source>
</reference>
<dbReference type="Proteomes" id="UP000324800">
    <property type="component" value="Unassembled WGS sequence"/>
</dbReference>
<feature type="non-terminal residue" evidence="1">
    <location>
        <position position="1"/>
    </location>
</feature>
<organism evidence="1 2">
    <name type="scientific">Streblomastix strix</name>
    <dbReference type="NCBI Taxonomy" id="222440"/>
    <lineage>
        <taxon>Eukaryota</taxon>
        <taxon>Metamonada</taxon>
        <taxon>Preaxostyla</taxon>
        <taxon>Oxymonadida</taxon>
        <taxon>Streblomastigidae</taxon>
        <taxon>Streblomastix</taxon>
    </lineage>
</organism>
<evidence type="ECO:0008006" key="3">
    <source>
        <dbReference type="Google" id="ProtNLM"/>
    </source>
</evidence>
<comment type="caution">
    <text evidence="1">The sequence shown here is derived from an EMBL/GenBank/DDBJ whole genome shotgun (WGS) entry which is preliminary data.</text>
</comment>
<sequence>FINNGKIQDASSSPTAGALYLEYTSSQFPIINLQSNYFEGNIGQLAGAIYIQTSSALNSDVIKLDGSTFVSNTAIATSGNSDIYSNSNLNALFGLNNEYYHPIEVSSKWDTSLATQNITLSKSINNPETYYFKNIKSAQDFASRFKSWNSKITVVGQVNEDEVIQFSSGITIEGKKKIVDLTDHGIINLSSGFSESQIILTGTNTLRWLEFDRNLDSKSQQLISISGGITTIDDCKFTGSTSTDSGNFAFINTAAETTITNSEFIG</sequence>
<name>A0A5J4SK45_9EUKA</name>
<dbReference type="EMBL" id="SNRW01040228">
    <property type="protein sequence ID" value="KAA6345605.1"/>
    <property type="molecule type" value="Genomic_DNA"/>
</dbReference>
<gene>
    <name evidence="1" type="ORF">EZS28_052148</name>
</gene>